<keyword evidence="7" id="KW-0067">ATP-binding</keyword>
<accession>A0ABT7BSY7</accession>
<keyword evidence="12" id="KW-1185">Reference proteome</keyword>
<dbReference type="InterPro" id="IPR052038">
    <property type="entry name" value="Type-VII_TA_antitoxin"/>
</dbReference>
<evidence type="ECO:0000256" key="7">
    <source>
        <dbReference type="ARBA" id="ARBA00022840"/>
    </source>
</evidence>
<comment type="cofactor">
    <cofactor evidence="1">
        <name>Mg(2+)</name>
        <dbReference type="ChEBI" id="CHEBI:18420"/>
    </cofactor>
</comment>
<dbReference type="InterPro" id="IPR002934">
    <property type="entry name" value="Polymerase_NTP_transf_dom"/>
</dbReference>
<keyword evidence="8" id="KW-0460">Magnesium</keyword>
<evidence type="ECO:0000256" key="1">
    <source>
        <dbReference type="ARBA" id="ARBA00001946"/>
    </source>
</evidence>
<keyword evidence="6" id="KW-0547">Nucleotide-binding</keyword>
<dbReference type="Pfam" id="PF01909">
    <property type="entry name" value="NTP_transf_2"/>
    <property type="match status" value="1"/>
</dbReference>
<keyword evidence="4" id="KW-0548">Nucleotidyltransferase</keyword>
<protein>
    <submittedName>
        <fullName evidence="11">Nucleotidyltransferase domain-containing protein</fullName>
    </submittedName>
</protein>
<evidence type="ECO:0000313" key="11">
    <source>
        <dbReference type="EMBL" id="MDJ1181897.1"/>
    </source>
</evidence>
<comment type="similarity">
    <text evidence="9">Belongs to the MntA antitoxin family.</text>
</comment>
<dbReference type="PANTHER" id="PTHR33571">
    <property type="entry name" value="SSL8005 PROTEIN"/>
    <property type="match status" value="1"/>
</dbReference>
<dbReference type="EMBL" id="JAQOSQ010000001">
    <property type="protein sequence ID" value="MDJ1181897.1"/>
    <property type="molecule type" value="Genomic_DNA"/>
</dbReference>
<keyword evidence="2" id="KW-1277">Toxin-antitoxin system</keyword>
<dbReference type="PANTHER" id="PTHR33571:SF12">
    <property type="entry name" value="BSL3053 PROTEIN"/>
    <property type="match status" value="1"/>
</dbReference>
<dbReference type="CDD" id="cd05403">
    <property type="entry name" value="NT_KNTase_like"/>
    <property type="match status" value="1"/>
</dbReference>
<sequence>MMNSTNQSVILPPTNRVNAIASELSLAQIYQRLNATPEDIIAFCQKWQLVEFALFGSILRDNFRESGAEPSDVDVLFTYGETARQNLLLLVRMQYELEELFHRPVDLVCKTALLDDPNFIRIHKILSFVRVIYTTQ</sequence>
<organism evidence="11 12">
    <name type="scientific">Roseofilum casamattae BLCC-M143</name>
    <dbReference type="NCBI Taxonomy" id="3022442"/>
    <lineage>
        <taxon>Bacteria</taxon>
        <taxon>Bacillati</taxon>
        <taxon>Cyanobacteriota</taxon>
        <taxon>Cyanophyceae</taxon>
        <taxon>Desertifilales</taxon>
        <taxon>Desertifilaceae</taxon>
        <taxon>Roseofilum</taxon>
        <taxon>Roseofilum casamattae</taxon>
    </lineage>
</organism>
<dbReference type="RefSeq" id="WP_283756546.1">
    <property type="nucleotide sequence ID" value="NZ_JAQOSQ010000001.1"/>
</dbReference>
<comment type="caution">
    <text evidence="11">The sequence shown here is derived from an EMBL/GenBank/DDBJ whole genome shotgun (WGS) entry which is preliminary data.</text>
</comment>
<dbReference type="Gene3D" id="3.30.460.10">
    <property type="entry name" value="Beta Polymerase, domain 2"/>
    <property type="match status" value="1"/>
</dbReference>
<evidence type="ECO:0000256" key="4">
    <source>
        <dbReference type="ARBA" id="ARBA00022695"/>
    </source>
</evidence>
<dbReference type="InterPro" id="IPR043519">
    <property type="entry name" value="NT_sf"/>
</dbReference>
<feature type="domain" description="Polymerase nucleotidyl transferase" evidence="10">
    <location>
        <begin position="42"/>
        <end position="115"/>
    </location>
</feature>
<evidence type="ECO:0000313" key="12">
    <source>
        <dbReference type="Proteomes" id="UP001232992"/>
    </source>
</evidence>
<evidence type="ECO:0000256" key="2">
    <source>
        <dbReference type="ARBA" id="ARBA00022649"/>
    </source>
</evidence>
<keyword evidence="3" id="KW-0808">Transferase</keyword>
<evidence type="ECO:0000256" key="8">
    <source>
        <dbReference type="ARBA" id="ARBA00022842"/>
    </source>
</evidence>
<evidence type="ECO:0000256" key="9">
    <source>
        <dbReference type="ARBA" id="ARBA00038276"/>
    </source>
</evidence>
<evidence type="ECO:0000256" key="5">
    <source>
        <dbReference type="ARBA" id="ARBA00022723"/>
    </source>
</evidence>
<name>A0ABT7BSY7_9CYAN</name>
<dbReference type="SUPFAM" id="SSF81301">
    <property type="entry name" value="Nucleotidyltransferase"/>
    <property type="match status" value="1"/>
</dbReference>
<keyword evidence="5" id="KW-0479">Metal-binding</keyword>
<evidence type="ECO:0000256" key="3">
    <source>
        <dbReference type="ARBA" id="ARBA00022679"/>
    </source>
</evidence>
<reference evidence="11 12" key="1">
    <citation type="submission" date="2023-01" db="EMBL/GenBank/DDBJ databases">
        <title>Novel diversity within Roseofilum (Cyanobacteria; Desertifilaceae) from marine benthic mats with descriptions of four novel species.</title>
        <authorList>
            <person name="Wang Y."/>
            <person name="Berthold D.E."/>
            <person name="Hu J."/>
            <person name="Lefler F.W."/>
            <person name="Laughinghouse H.D. IV."/>
        </authorList>
    </citation>
    <scope>NUCLEOTIDE SEQUENCE [LARGE SCALE GENOMIC DNA]</scope>
    <source>
        <strain evidence="11 12">BLCC-M143</strain>
    </source>
</reference>
<evidence type="ECO:0000256" key="6">
    <source>
        <dbReference type="ARBA" id="ARBA00022741"/>
    </source>
</evidence>
<dbReference type="Proteomes" id="UP001232992">
    <property type="component" value="Unassembled WGS sequence"/>
</dbReference>
<proteinExistence type="inferred from homology"/>
<evidence type="ECO:0000259" key="10">
    <source>
        <dbReference type="Pfam" id="PF01909"/>
    </source>
</evidence>
<gene>
    <name evidence="11" type="ORF">PMH09_01695</name>
</gene>